<dbReference type="AlphaFoldDB" id="A0A4S8LR33"/>
<gene>
    <name evidence="2" type="ORF">K435DRAFT_780474</name>
</gene>
<dbReference type="Proteomes" id="UP000297245">
    <property type="component" value="Unassembled WGS sequence"/>
</dbReference>
<proteinExistence type="predicted"/>
<evidence type="ECO:0000313" key="2">
    <source>
        <dbReference type="EMBL" id="THU91877.1"/>
    </source>
</evidence>
<organism evidence="2 3">
    <name type="scientific">Dendrothele bispora (strain CBS 962.96)</name>
    <dbReference type="NCBI Taxonomy" id="1314807"/>
    <lineage>
        <taxon>Eukaryota</taxon>
        <taxon>Fungi</taxon>
        <taxon>Dikarya</taxon>
        <taxon>Basidiomycota</taxon>
        <taxon>Agaricomycotina</taxon>
        <taxon>Agaricomycetes</taxon>
        <taxon>Agaricomycetidae</taxon>
        <taxon>Agaricales</taxon>
        <taxon>Agaricales incertae sedis</taxon>
        <taxon>Dendrothele</taxon>
    </lineage>
</organism>
<protein>
    <submittedName>
        <fullName evidence="2">Uncharacterized protein</fullName>
    </submittedName>
</protein>
<sequence>MGLERSRKKKLQFHQIIHSTKGEGQRESRSPEKITQYPGMLGSSWIDIAC</sequence>
<accession>A0A4S8LR33</accession>
<evidence type="ECO:0000256" key="1">
    <source>
        <dbReference type="SAM" id="MobiDB-lite"/>
    </source>
</evidence>
<evidence type="ECO:0000313" key="3">
    <source>
        <dbReference type="Proteomes" id="UP000297245"/>
    </source>
</evidence>
<feature type="region of interest" description="Disordered" evidence="1">
    <location>
        <begin position="17"/>
        <end position="36"/>
    </location>
</feature>
<keyword evidence="3" id="KW-1185">Reference proteome</keyword>
<reference evidence="2 3" key="1">
    <citation type="journal article" date="2019" name="Nat. Ecol. Evol.">
        <title>Megaphylogeny resolves global patterns of mushroom evolution.</title>
        <authorList>
            <person name="Varga T."/>
            <person name="Krizsan K."/>
            <person name="Foldi C."/>
            <person name="Dima B."/>
            <person name="Sanchez-Garcia M."/>
            <person name="Sanchez-Ramirez S."/>
            <person name="Szollosi G.J."/>
            <person name="Szarkandi J.G."/>
            <person name="Papp V."/>
            <person name="Albert L."/>
            <person name="Andreopoulos W."/>
            <person name="Angelini C."/>
            <person name="Antonin V."/>
            <person name="Barry K.W."/>
            <person name="Bougher N.L."/>
            <person name="Buchanan P."/>
            <person name="Buyck B."/>
            <person name="Bense V."/>
            <person name="Catcheside P."/>
            <person name="Chovatia M."/>
            <person name="Cooper J."/>
            <person name="Damon W."/>
            <person name="Desjardin D."/>
            <person name="Finy P."/>
            <person name="Geml J."/>
            <person name="Haridas S."/>
            <person name="Hughes K."/>
            <person name="Justo A."/>
            <person name="Karasinski D."/>
            <person name="Kautmanova I."/>
            <person name="Kiss B."/>
            <person name="Kocsube S."/>
            <person name="Kotiranta H."/>
            <person name="LaButti K.M."/>
            <person name="Lechner B.E."/>
            <person name="Liimatainen K."/>
            <person name="Lipzen A."/>
            <person name="Lukacs Z."/>
            <person name="Mihaltcheva S."/>
            <person name="Morgado L.N."/>
            <person name="Niskanen T."/>
            <person name="Noordeloos M.E."/>
            <person name="Ohm R.A."/>
            <person name="Ortiz-Santana B."/>
            <person name="Ovrebo C."/>
            <person name="Racz N."/>
            <person name="Riley R."/>
            <person name="Savchenko A."/>
            <person name="Shiryaev A."/>
            <person name="Soop K."/>
            <person name="Spirin V."/>
            <person name="Szebenyi C."/>
            <person name="Tomsovsky M."/>
            <person name="Tulloss R.E."/>
            <person name="Uehling J."/>
            <person name="Grigoriev I.V."/>
            <person name="Vagvolgyi C."/>
            <person name="Papp T."/>
            <person name="Martin F.M."/>
            <person name="Miettinen O."/>
            <person name="Hibbett D.S."/>
            <person name="Nagy L.G."/>
        </authorList>
    </citation>
    <scope>NUCLEOTIDE SEQUENCE [LARGE SCALE GENOMIC DNA]</scope>
    <source>
        <strain evidence="2 3">CBS 962.96</strain>
    </source>
</reference>
<dbReference type="EMBL" id="ML179294">
    <property type="protein sequence ID" value="THU91877.1"/>
    <property type="molecule type" value="Genomic_DNA"/>
</dbReference>
<name>A0A4S8LR33_DENBC</name>
<feature type="compositionally biased region" description="Basic and acidic residues" evidence="1">
    <location>
        <begin position="20"/>
        <end position="32"/>
    </location>
</feature>